<sequence length="136" mass="15536">MLTGKNLLVRYCNIAIKGKSDRGCPQGGVLSTLLWCLVVNDLLEDLQRKGFLTYSYADDIAIVSWCETKDLTVNPSKTNIMVFTIKYKPEPIEPLKLWGKEIPFTDSVKYLGLILDPKLNWKTHFTKSRKKSYSSM</sequence>
<dbReference type="PaxDb" id="67767-A0A0J7KFL0"/>
<proteinExistence type="predicted"/>
<dbReference type="SUPFAM" id="SSF56672">
    <property type="entry name" value="DNA/RNA polymerases"/>
    <property type="match status" value="1"/>
</dbReference>
<dbReference type="PROSITE" id="PS50878">
    <property type="entry name" value="RT_POL"/>
    <property type="match status" value="1"/>
</dbReference>
<dbReference type="InterPro" id="IPR000477">
    <property type="entry name" value="RT_dom"/>
</dbReference>
<dbReference type="GO" id="GO:0003964">
    <property type="term" value="F:RNA-directed DNA polymerase activity"/>
    <property type="evidence" value="ECO:0007669"/>
    <property type="project" value="UniProtKB-KW"/>
</dbReference>
<dbReference type="Pfam" id="PF00078">
    <property type="entry name" value="RVT_1"/>
    <property type="match status" value="1"/>
</dbReference>
<evidence type="ECO:0000313" key="3">
    <source>
        <dbReference type="Proteomes" id="UP000036403"/>
    </source>
</evidence>
<evidence type="ECO:0000259" key="1">
    <source>
        <dbReference type="PROSITE" id="PS50878"/>
    </source>
</evidence>
<dbReference type="PANTHER" id="PTHR33332">
    <property type="entry name" value="REVERSE TRANSCRIPTASE DOMAIN-CONTAINING PROTEIN"/>
    <property type="match status" value="1"/>
</dbReference>
<comment type="caution">
    <text evidence="2">The sequence shown here is derived from an EMBL/GenBank/DDBJ whole genome shotgun (WGS) entry which is preliminary data.</text>
</comment>
<dbReference type="STRING" id="67767.A0A0J7KFL0"/>
<name>A0A0J7KFL0_LASNI</name>
<gene>
    <name evidence="2" type="ORF">RF55_11184</name>
</gene>
<keyword evidence="2" id="KW-0548">Nucleotidyltransferase</keyword>
<dbReference type="EMBL" id="LBMM01008026">
    <property type="protein sequence ID" value="KMQ89208.1"/>
    <property type="molecule type" value="Genomic_DNA"/>
</dbReference>
<dbReference type="OrthoDB" id="7550800at2759"/>
<organism evidence="2 3">
    <name type="scientific">Lasius niger</name>
    <name type="common">Black garden ant</name>
    <dbReference type="NCBI Taxonomy" id="67767"/>
    <lineage>
        <taxon>Eukaryota</taxon>
        <taxon>Metazoa</taxon>
        <taxon>Ecdysozoa</taxon>
        <taxon>Arthropoda</taxon>
        <taxon>Hexapoda</taxon>
        <taxon>Insecta</taxon>
        <taxon>Pterygota</taxon>
        <taxon>Neoptera</taxon>
        <taxon>Endopterygota</taxon>
        <taxon>Hymenoptera</taxon>
        <taxon>Apocrita</taxon>
        <taxon>Aculeata</taxon>
        <taxon>Formicoidea</taxon>
        <taxon>Formicidae</taxon>
        <taxon>Formicinae</taxon>
        <taxon>Lasius</taxon>
        <taxon>Lasius</taxon>
    </lineage>
</organism>
<feature type="domain" description="Reverse transcriptase" evidence="1">
    <location>
        <begin position="1"/>
        <end position="115"/>
    </location>
</feature>
<reference evidence="2 3" key="1">
    <citation type="submission" date="2015-04" db="EMBL/GenBank/DDBJ databases">
        <title>Lasius niger genome sequencing.</title>
        <authorList>
            <person name="Konorov E.A."/>
            <person name="Nikitin M.A."/>
            <person name="Kirill M.V."/>
            <person name="Chang P."/>
        </authorList>
    </citation>
    <scope>NUCLEOTIDE SEQUENCE [LARGE SCALE GENOMIC DNA]</scope>
    <source>
        <tissue evidence="2">Whole</tissue>
    </source>
</reference>
<keyword evidence="2" id="KW-0808">Transferase</keyword>
<keyword evidence="2" id="KW-0695">RNA-directed DNA polymerase</keyword>
<accession>A0A0J7KFL0</accession>
<dbReference type="AlphaFoldDB" id="A0A0J7KFL0"/>
<protein>
    <submittedName>
        <fullName evidence="2">Reverse transcriptase</fullName>
    </submittedName>
</protein>
<keyword evidence="3" id="KW-1185">Reference proteome</keyword>
<dbReference type="Proteomes" id="UP000036403">
    <property type="component" value="Unassembled WGS sequence"/>
</dbReference>
<dbReference type="InterPro" id="IPR043502">
    <property type="entry name" value="DNA/RNA_pol_sf"/>
</dbReference>
<evidence type="ECO:0000313" key="2">
    <source>
        <dbReference type="EMBL" id="KMQ89208.1"/>
    </source>
</evidence>